<evidence type="ECO:0000313" key="4">
    <source>
        <dbReference type="Proteomes" id="UP000756921"/>
    </source>
</evidence>
<accession>A0A9P6GW74</accession>
<feature type="region of interest" description="Disordered" evidence="1">
    <location>
        <begin position="186"/>
        <end position="259"/>
    </location>
</feature>
<keyword evidence="2" id="KW-1133">Transmembrane helix</keyword>
<gene>
    <name evidence="3" type="ORF">PMIN01_01219</name>
</gene>
<feature type="compositionally biased region" description="Basic and acidic residues" evidence="1">
    <location>
        <begin position="186"/>
        <end position="196"/>
    </location>
</feature>
<feature type="compositionally biased region" description="Basic and acidic residues" evidence="1">
    <location>
        <begin position="233"/>
        <end position="249"/>
    </location>
</feature>
<dbReference type="Proteomes" id="UP000756921">
    <property type="component" value="Unassembled WGS sequence"/>
</dbReference>
<comment type="caution">
    <text evidence="3">The sequence shown here is derived from an EMBL/GenBank/DDBJ whole genome shotgun (WGS) entry which is preliminary data.</text>
</comment>
<dbReference type="AlphaFoldDB" id="A0A9P6GW74"/>
<keyword evidence="2" id="KW-0472">Membrane</keyword>
<reference evidence="3" key="1">
    <citation type="journal article" date="2020" name="Mol. Plant Microbe Interact.">
        <title>Genome Sequence of the Biocontrol Agent Coniothyrium minitans strain Conio (IMI 134523).</title>
        <authorList>
            <person name="Patel D."/>
            <person name="Shittu T.A."/>
            <person name="Baroncelli R."/>
            <person name="Muthumeenakshi S."/>
            <person name="Osborne T.H."/>
            <person name="Janganan T.K."/>
            <person name="Sreenivasaprasad S."/>
        </authorList>
    </citation>
    <scope>NUCLEOTIDE SEQUENCE</scope>
    <source>
        <strain evidence="3">Conio</strain>
    </source>
</reference>
<name>A0A9P6GW74_9PLEO</name>
<feature type="transmembrane region" description="Helical" evidence="2">
    <location>
        <begin position="120"/>
        <end position="139"/>
    </location>
</feature>
<sequence>MHTRAHEITNLQHMRSGKLSVSIIGYFSLPSSLLSLIALLPMSGSAQSMTAASRLTAEATSSIPTALSRTEHTPSMTTSFISFIVSNTTASATSASTPISNDILPGATNTRDPKESALRYYWLILAIFGVVVALFLWWINRRRIKRKERMRLSGRNALARDMEGWVNTRRWYHGAWRPNETRAFTGREEGLNEHGEAPPPYRPKSDVTVTQDPATGLSLPLRTLSRQQVDAGRPPEYHETLNRHSDDAARPAAADSDTN</sequence>
<evidence type="ECO:0000256" key="2">
    <source>
        <dbReference type="SAM" id="Phobius"/>
    </source>
</evidence>
<protein>
    <submittedName>
        <fullName evidence="3">Uncharacterized protein</fullName>
    </submittedName>
</protein>
<keyword evidence="2" id="KW-0812">Transmembrane</keyword>
<proteinExistence type="predicted"/>
<dbReference type="OrthoDB" id="4775599at2759"/>
<evidence type="ECO:0000256" key="1">
    <source>
        <dbReference type="SAM" id="MobiDB-lite"/>
    </source>
</evidence>
<keyword evidence="4" id="KW-1185">Reference proteome</keyword>
<organism evidence="3 4">
    <name type="scientific">Paraphaeosphaeria minitans</name>
    <dbReference type="NCBI Taxonomy" id="565426"/>
    <lineage>
        <taxon>Eukaryota</taxon>
        <taxon>Fungi</taxon>
        <taxon>Dikarya</taxon>
        <taxon>Ascomycota</taxon>
        <taxon>Pezizomycotina</taxon>
        <taxon>Dothideomycetes</taxon>
        <taxon>Pleosporomycetidae</taxon>
        <taxon>Pleosporales</taxon>
        <taxon>Massarineae</taxon>
        <taxon>Didymosphaeriaceae</taxon>
        <taxon>Paraphaeosphaeria</taxon>
    </lineage>
</organism>
<evidence type="ECO:0000313" key="3">
    <source>
        <dbReference type="EMBL" id="KAF9741680.1"/>
    </source>
</evidence>
<dbReference type="EMBL" id="WJXW01000001">
    <property type="protein sequence ID" value="KAF9741680.1"/>
    <property type="molecule type" value="Genomic_DNA"/>
</dbReference>
<feature type="transmembrane region" description="Helical" evidence="2">
    <location>
        <begin position="21"/>
        <end position="40"/>
    </location>
</feature>
<feature type="compositionally biased region" description="Low complexity" evidence="1">
    <location>
        <begin position="250"/>
        <end position="259"/>
    </location>
</feature>